<evidence type="ECO:0000256" key="1">
    <source>
        <dbReference type="SAM" id="SignalP"/>
    </source>
</evidence>
<accession>A0A517M965</accession>
<sequence precursor="true">MHTKFRLVAALAIVMAVSSAAPLHAQSEPEPTTIPNPRNRAEATWLGTIQPLHNAHAKRADAINSMFSRFVNSANELTTEDGLDQFVSEALSFKSKTMYVANRSGHREFIEGLFRKHVLSTAQLSEVVELLSKELDGTLADIDSNLLVEIRSDVPLDPMSIKCEAIDVADINRAIDSVIDDVCESVDSAVSRSLAKFGASAASGIVGESISRKILTDENGEISFWNRIGALAIGIGVDLAVDKVIEETVKPGETLKQEVRVQSRTVLQRCTQPTGPVGTRWLSCFQTHNNQLLRAVTREKAIDLDWANDVLKRLGLDSQWTLKP</sequence>
<evidence type="ECO:0000313" key="3">
    <source>
        <dbReference type="Proteomes" id="UP000320672"/>
    </source>
</evidence>
<dbReference type="Proteomes" id="UP000320672">
    <property type="component" value="Chromosome"/>
</dbReference>
<dbReference type="KEGG" id="rml:FF011L_01680"/>
<dbReference type="RefSeq" id="WP_145349506.1">
    <property type="nucleotide sequence ID" value="NZ_CP036262.1"/>
</dbReference>
<evidence type="ECO:0000313" key="2">
    <source>
        <dbReference type="EMBL" id="QDS91438.1"/>
    </source>
</evidence>
<dbReference type="EMBL" id="CP036262">
    <property type="protein sequence ID" value="QDS91438.1"/>
    <property type="molecule type" value="Genomic_DNA"/>
</dbReference>
<proteinExistence type="predicted"/>
<gene>
    <name evidence="2" type="ORF">FF011L_01680</name>
</gene>
<dbReference type="AlphaFoldDB" id="A0A517M965"/>
<name>A0A517M965_9BACT</name>
<keyword evidence="1" id="KW-0732">Signal</keyword>
<feature type="signal peptide" evidence="1">
    <location>
        <begin position="1"/>
        <end position="25"/>
    </location>
</feature>
<organism evidence="2 3">
    <name type="scientific">Roseimaritima multifibrata</name>
    <dbReference type="NCBI Taxonomy" id="1930274"/>
    <lineage>
        <taxon>Bacteria</taxon>
        <taxon>Pseudomonadati</taxon>
        <taxon>Planctomycetota</taxon>
        <taxon>Planctomycetia</taxon>
        <taxon>Pirellulales</taxon>
        <taxon>Pirellulaceae</taxon>
        <taxon>Roseimaritima</taxon>
    </lineage>
</organism>
<reference evidence="2 3" key="1">
    <citation type="submission" date="2019-02" db="EMBL/GenBank/DDBJ databases">
        <title>Deep-cultivation of Planctomycetes and their phenomic and genomic characterization uncovers novel biology.</title>
        <authorList>
            <person name="Wiegand S."/>
            <person name="Jogler M."/>
            <person name="Boedeker C."/>
            <person name="Pinto D."/>
            <person name="Vollmers J."/>
            <person name="Rivas-Marin E."/>
            <person name="Kohn T."/>
            <person name="Peeters S.H."/>
            <person name="Heuer A."/>
            <person name="Rast P."/>
            <person name="Oberbeckmann S."/>
            <person name="Bunk B."/>
            <person name="Jeske O."/>
            <person name="Meyerdierks A."/>
            <person name="Storesund J.E."/>
            <person name="Kallscheuer N."/>
            <person name="Luecker S."/>
            <person name="Lage O.M."/>
            <person name="Pohl T."/>
            <person name="Merkel B.J."/>
            <person name="Hornburger P."/>
            <person name="Mueller R.-W."/>
            <person name="Bruemmer F."/>
            <person name="Labrenz M."/>
            <person name="Spormann A.M."/>
            <person name="Op den Camp H."/>
            <person name="Overmann J."/>
            <person name="Amann R."/>
            <person name="Jetten M.S.M."/>
            <person name="Mascher T."/>
            <person name="Medema M.H."/>
            <person name="Devos D.P."/>
            <person name="Kaster A.-K."/>
            <person name="Ovreas L."/>
            <person name="Rohde M."/>
            <person name="Galperin M.Y."/>
            <person name="Jogler C."/>
        </authorList>
    </citation>
    <scope>NUCLEOTIDE SEQUENCE [LARGE SCALE GENOMIC DNA]</scope>
    <source>
        <strain evidence="2 3">FF011L</strain>
    </source>
</reference>
<protein>
    <submittedName>
        <fullName evidence="2">Uncharacterized protein</fullName>
    </submittedName>
</protein>
<feature type="chain" id="PRO_5022078673" evidence="1">
    <location>
        <begin position="26"/>
        <end position="324"/>
    </location>
</feature>
<keyword evidence="3" id="KW-1185">Reference proteome</keyword>